<dbReference type="AlphaFoldDB" id="A0A2D0A649"/>
<keyword evidence="1" id="KW-0863">Zinc-finger</keyword>
<reference evidence="3 4" key="1">
    <citation type="submission" date="2014-01" db="EMBL/GenBank/DDBJ databases">
        <authorList>
            <consortium name="Genome Consortium for Active Teaching"/>
            <person name="Sontag T.C."/>
            <person name="Newman J.D."/>
        </authorList>
    </citation>
    <scope>NUCLEOTIDE SEQUENCE [LARGE SCALE GENOMIC DNA]</scope>
    <source>
        <strain evidence="3 4">DSM 19056</strain>
    </source>
</reference>
<keyword evidence="4" id="KW-1185">Reference proteome</keyword>
<dbReference type="Proteomes" id="UP000197587">
    <property type="component" value="Unassembled WGS sequence"/>
</dbReference>
<evidence type="ECO:0000313" key="3">
    <source>
        <dbReference type="EMBL" id="OWK97806.1"/>
    </source>
</evidence>
<protein>
    <recommendedName>
        <fullName evidence="2">SWIM-type domain-containing protein</fullName>
    </recommendedName>
</protein>
<keyword evidence="1" id="KW-0479">Metal-binding</keyword>
<keyword evidence="1" id="KW-0862">Zinc</keyword>
<sequence>MLNIIDLESQFSKQKINKAKKLSLREIEEDKKNNFICFIDEGEESYDVQISINEKLEIIDSSCDCSDQGFCNHLLALAIHIFEIKNNKPTKKTKLKAKKISEAELAIENLNSEEIKGWILEFFKKNKEAEIQFLLEFGEKKTDFSDFEIKSIIDKSIQSVVGKKKNITAPEIKKIVDILTKSLEPVEEFIWQNIAKNIALETYNLICDHLMSFQVNIYTTSNRIESFIDKFRTKFAINFNQIKDQLVWEILAQEYWNYYLKGTGSIPHTLYHLLFDIYKYADTPQKKFIAKLVKEQIEIWIKNDVGLRTELREHLLDIMIENEMFLSVKSYFPIAFYKNSYNIKILNELLKFDKNLVEKYCNEIINRNSNEKYNYPYYEILEKLYFENNDLGKLAIIKKLKFQGNPTVEDYIFIEQNETDNGEFKKFRTKILANLRRSFYQYPENAEIYFQILEYEKNYTKMLDVIDENLPTFVINQYSEKLYLIDKEKFLVKVSRRSSWSSVESEDEKLANFLVSKYDNAHLKSYFSKNSFGFGSYSFSSMVLKKLK</sequence>
<dbReference type="InterPro" id="IPR007527">
    <property type="entry name" value="Znf_SWIM"/>
</dbReference>
<comment type="caution">
    <text evidence="3">The sequence shown here is derived from an EMBL/GenBank/DDBJ whole genome shotgun (WGS) entry which is preliminary data.</text>
</comment>
<gene>
    <name evidence="3" type="ORF">AP75_09195</name>
</gene>
<evidence type="ECO:0000256" key="1">
    <source>
        <dbReference type="PROSITE-ProRule" id="PRU00325"/>
    </source>
</evidence>
<accession>A0A2D0A649</accession>
<evidence type="ECO:0000259" key="2">
    <source>
        <dbReference type="PROSITE" id="PS50966"/>
    </source>
</evidence>
<proteinExistence type="predicted"/>
<evidence type="ECO:0000313" key="4">
    <source>
        <dbReference type="Proteomes" id="UP000197587"/>
    </source>
</evidence>
<dbReference type="RefSeq" id="WP_088264404.1">
    <property type="nucleotide sequence ID" value="NZ_JASZ02000019.1"/>
</dbReference>
<dbReference type="PROSITE" id="PS50966">
    <property type="entry name" value="ZF_SWIM"/>
    <property type="match status" value="1"/>
</dbReference>
<organism evidence="3 4">
    <name type="scientific">Kaistella haifensis DSM 19056</name>
    <dbReference type="NCBI Taxonomy" id="1450526"/>
    <lineage>
        <taxon>Bacteria</taxon>
        <taxon>Pseudomonadati</taxon>
        <taxon>Bacteroidota</taxon>
        <taxon>Flavobacteriia</taxon>
        <taxon>Flavobacteriales</taxon>
        <taxon>Weeksellaceae</taxon>
        <taxon>Chryseobacterium group</taxon>
        <taxon>Kaistella</taxon>
    </lineage>
</organism>
<reference evidence="3 4" key="2">
    <citation type="submission" date="2017-05" db="EMBL/GenBank/DDBJ databases">
        <title>Genome of Chryseobacterium haifense.</title>
        <authorList>
            <person name="Newman J.D."/>
        </authorList>
    </citation>
    <scope>NUCLEOTIDE SEQUENCE [LARGE SCALE GENOMIC DNA]</scope>
    <source>
        <strain evidence="3 4">DSM 19056</strain>
    </source>
</reference>
<name>A0A2D0A649_9FLAO</name>
<dbReference type="EMBL" id="JASZ02000019">
    <property type="protein sequence ID" value="OWK97806.1"/>
    <property type="molecule type" value="Genomic_DNA"/>
</dbReference>
<dbReference type="GO" id="GO:0008270">
    <property type="term" value="F:zinc ion binding"/>
    <property type="evidence" value="ECO:0007669"/>
    <property type="project" value="UniProtKB-KW"/>
</dbReference>
<feature type="domain" description="SWIM-type" evidence="2">
    <location>
        <begin position="46"/>
        <end position="82"/>
    </location>
</feature>